<feature type="binding site" evidence="5">
    <location>
        <position position="290"/>
    </location>
    <ligand>
        <name>ATP</name>
        <dbReference type="ChEBI" id="CHEBI:30616"/>
    </ligand>
</feature>
<evidence type="ECO:0000256" key="5">
    <source>
        <dbReference type="HAMAP-Rule" id="MF_00249"/>
    </source>
</evidence>
<dbReference type="Proteomes" id="UP000824159">
    <property type="component" value="Unassembled WGS sequence"/>
</dbReference>
<dbReference type="InterPro" id="IPR004491">
    <property type="entry name" value="HslU"/>
</dbReference>
<dbReference type="InterPro" id="IPR003959">
    <property type="entry name" value="ATPase_AAA_core"/>
</dbReference>
<feature type="binding site" evidence="5">
    <location>
        <position position="22"/>
    </location>
    <ligand>
        <name>ATP</name>
        <dbReference type="ChEBI" id="CHEBI:30616"/>
    </ligand>
</feature>
<comment type="function">
    <text evidence="5">ATPase subunit of a proteasome-like degradation complex; this subunit has chaperone activity. The binding of ATP and its subsequent hydrolysis by HslU are essential for unfolding of protein substrates subsequently hydrolyzed by HslV. HslU recognizes the N-terminal part of its protein substrates and unfolds these before they are guided to HslV for hydrolysis.</text>
</comment>
<dbReference type="GO" id="GO:0036402">
    <property type="term" value="F:proteasome-activating activity"/>
    <property type="evidence" value="ECO:0007669"/>
    <property type="project" value="UniProtKB-UniRule"/>
</dbReference>
<reference evidence="8" key="2">
    <citation type="journal article" date="2021" name="PeerJ">
        <title>Extensive microbial diversity within the chicken gut microbiome revealed by metagenomics and culture.</title>
        <authorList>
            <person name="Gilroy R."/>
            <person name="Ravi A."/>
            <person name="Getino M."/>
            <person name="Pursley I."/>
            <person name="Horton D.L."/>
            <person name="Alikhan N.F."/>
            <person name="Baker D."/>
            <person name="Gharbi K."/>
            <person name="Hall N."/>
            <person name="Watson M."/>
            <person name="Adriaenssens E.M."/>
            <person name="Foster-Nyarko E."/>
            <person name="Jarju S."/>
            <person name="Secka A."/>
            <person name="Antonio M."/>
            <person name="Oren A."/>
            <person name="Chaudhuri R.R."/>
            <person name="La Ragione R."/>
            <person name="Hildebrand F."/>
            <person name="Pallen M.J."/>
        </authorList>
    </citation>
    <scope>NUCLEOTIDE SEQUENCE</scope>
    <source>
        <strain evidence="8">CHK176-22527</strain>
    </source>
</reference>
<accession>A0A9D1HDJ3</accession>
<dbReference type="InterPro" id="IPR003593">
    <property type="entry name" value="AAA+_ATPase"/>
</dbReference>
<keyword evidence="2 5" id="KW-0547">Nucleotide-binding</keyword>
<evidence type="ECO:0000256" key="4">
    <source>
        <dbReference type="ARBA" id="ARBA00023186"/>
    </source>
</evidence>
<comment type="similarity">
    <text evidence="1 5">Belongs to the ClpX chaperone family. HslU subfamily.</text>
</comment>
<dbReference type="Pfam" id="PF10431">
    <property type="entry name" value="ClpB_D2-small"/>
    <property type="match status" value="1"/>
</dbReference>
<dbReference type="CDD" id="cd19498">
    <property type="entry name" value="RecA-like_HslU"/>
    <property type="match status" value="1"/>
</dbReference>
<dbReference type="NCBIfam" id="TIGR00390">
    <property type="entry name" value="hslU"/>
    <property type="match status" value="1"/>
</dbReference>
<gene>
    <name evidence="5 8" type="primary">hslU</name>
    <name evidence="8" type="ORF">IAD12_08470</name>
</gene>
<dbReference type="GO" id="GO:0016887">
    <property type="term" value="F:ATP hydrolysis activity"/>
    <property type="evidence" value="ECO:0007669"/>
    <property type="project" value="InterPro"/>
</dbReference>
<feature type="domain" description="AAA+ ATPase" evidence="6">
    <location>
        <begin position="53"/>
        <end position="371"/>
    </location>
</feature>
<comment type="subunit">
    <text evidence="5">A double ring-shaped homohexamer of HslV is capped on each side by a ring-shaped HslU homohexamer. The assembly of the HslU/HslV complex is dependent on binding of ATP.</text>
</comment>
<evidence type="ECO:0000256" key="1">
    <source>
        <dbReference type="ARBA" id="ARBA00009771"/>
    </source>
</evidence>
<feature type="binding site" evidence="5">
    <location>
        <begin position="64"/>
        <end position="69"/>
    </location>
    <ligand>
        <name>ATP</name>
        <dbReference type="ChEBI" id="CHEBI:30616"/>
    </ligand>
</feature>
<comment type="subcellular location">
    <subcellularLocation>
        <location evidence="5">Cytoplasm</location>
    </subcellularLocation>
</comment>
<evidence type="ECO:0000259" key="6">
    <source>
        <dbReference type="SMART" id="SM00382"/>
    </source>
</evidence>
<dbReference type="Gene3D" id="3.40.50.300">
    <property type="entry name" value="P-loop containing nucleotide triphosphate hydrolases"/>
    <property type="match status" value="2"/>
</dbReference>
<name>A0A9D1HDJ3_9FIRM</name>
<dbReference type="GO" id="GO:0043335">
    <property type="term" value="P:protein unfolding"/>
    <property type="evidence" value="ECO:0007669"/>
    <property type="project" value="UniProtKB-UniRule"/>
</dbReference>
<feature type="binding site" evidence="5">
    <location>
        <position position="356"/>
    </location>
    <ligand>
        <name>ATP</name>
        <dbReference type="ChEBI" id="CHEBI:30616"/>
    </ligand>
</feature>
<dbReference type="InterPro" id="IPR050052">
    <property type="entry name" value="ATP-dep_Clp_protease_ClpX"/>
</dbReference>
<feature type="binding site" evidence="5">
    <location>
        <position position="428"/>
    </location>
    <ligand>
        <name>ATP</name>
        <dbReference type="ChEBI" id="CHEBI:30616"/>
    </ligand>
</feature>
<evidence type="ECO:0000259" key="7">
    <source>
        <dbReference type="SMART" id="SM01086"/>
    </source>
</evidence>
<reference evidence="8" key="1">
    <citation type="submission" date="2020-10" db="EMBL/GenBank/DDBJ databases">
        <authorList>
            <person name="Gilroy R."/>
        </authorList>
    </citation>
    <scope>NUCLEOTIDE SEQUENCE</scope>
    <source>
        <strain evidence="8">CHK176-22527</strain>
    </source>
</reference>
<dbReference type="Gene3D" id="1.10.8.60">
    <property type="match status" value="1"/>
</dbReference>
<dbReference type="GO" id="GO:0008233">
    <property type="term" value="F:peptidase activity"/>
    <property type="evidence" value="ECO:0007669"/>
    <property type="project" value="UniProtKB-KW"/>
</dbReference>
<dbReference type="SUPFAM" id="SSF52540">
    <property type="entry name" value="P-loop containing nucleoside triphosphate hydrolases"/>
    <property type="match status" value="1"/>
</dbReference>
<dbReference type="InterPro" id="IPR019489">
    <property type="entry name" value="Clp_ATPase_C"/>
</dbReference>
<feature type="domain" description="Clp ATPase C-terminal" evidence="7">
    <location>
        <begin position="370"/>
        <end position="464"/>
    </location>
</feature>
<keyword evidence="8" id="KW-0378">Hydrolase</keyword>
<organism evidence="8 9">
    <name type="scientific">Candidatus Allocopromorpha excrementavium</name>
    <dbReference type="NCBI Taxonomy" id="2840741"/>
    <lineage>
        <taxon>Bacteria</taxon>
        <taxon>Bacillati</taxon>
        <taxon>Bacillota</taxon>
        <taxon>Clostridia</taxon>
        <taxon>Eubacteriales</taxon>
        <taxon>Eubacteriaceae</taxon>
        <taxon>Eubacteriaceae incertae sedis</taxon>
        <taxon>Candidatus Allocopromorpha</taxon>
    </lineage>
</organism>
<dbReference type="Pfam" id="PF00004">
    <property type="entry name" value="AAA"/>
    <property type="match status" value="1"/>
</dbReference>
<sequence length="478" mass="54440">MANKLYQMTPKEIVQELDKYIIGQDEAKKSVAIALRNRYRRSLLSEKMREEITPKNILMMGPTGVGKTEIARRLAKLMDAPFVKVEATKFTEVGYVGRDVDSMVRDLVEASIRITKQAMLEEKYSVADEIVEEKIIEAIIPGKKKKVSDSKNRGPFDFILGNSGYISQKEQYEQQQKKDSEENTEMDTELAREQVRQQLREGLLEEQYIEIQVTDTPKTNNLDMGNEGMSIAIGNIFGDMAPKKMKNRKVKVKDARKILREEEAQNLIDMDQVTEDALHNAEQNGIIFIDEIDKIASGSGYRSGADVSREGVQRDILPIVEGSVINTKHGPVKTDHILFIGAGAFHTAKPTDLIPELQGRFPIRVELENLDKDTFVKILTVPENALLKQHKALLETEGIEIEFTEEAIDEIATMAFLMNEQTENIGARRLHTILEKLLEDISFNIPDMDEEKVVIDRDYVKQKFEETIHPDDLDRYIL</sequence>
<dbReference type="SMART" id="SM00382">
    <property type="entry name" value="AAA"/>
    <property type="match status" value="1"/>
</dbReference>
<evidence type="ECO:0000313" key="9">
    <source>
        <dbReference type="Proteomes" id="UP000824159"/>
    </source>
</evidence>
<keyword evidence="8" id="KW-0645">Protease</keyword>
<dbReference type="InterPro" id="IPR027417">
    <property type="entry name" value="P-loop_NTPase"/>
</dbReference>
<dbReference type="FunFam" id="3.40.50.300:FF:000220">
    <property type="entry name" value="ATP-dependent protease ATPase subunit HslU"/>
    <property type="match status" value="1"/>
</dbReference>
<evidence type="ECO:0000313" key="8">
    <source>
        <dbReference type="EMBL" id="HIU00256.1"/>
    </source>
</evidence>
<protein>
    <recommendedName>
        <fullName evidence="5">ATP-dependent protease ATPase subunit HslU</fullName>
    </recommendedName>
    <alternativeName>
        <fullName evidence="5">Unfoldase HslU</fullName>
    </alternativeName>
</protein>
<dbReference type="PANTHER" id="PTHR48102:SF3">
    <property type="entry name" value="ATP-DEPENDENT PROTEASE ATPASE SUBUNIT HSLU"/>
    <property type="match status" value="1"/>
</dbReference>
<proteinExistence type="inferred from homology"/>
<comment type="caution">
    <text evidence="8">The sequence shown here is derived from an EMBL/GenBank/DDBJ whole genome shotgun (WGS) entry which is preliminary data.</text>
</comment>
<keyword evidence="4 5" id="KW-0143">Chaperone</keyword>
<dbReference type="Pfam" id="PF07724">
    <property type="entry name" value="AAA_2"/>
    <property type="match status" value="1"/>
</dbReference>
<evidence type="ECO:0000256" key="2">
    <source>
        <dbReference type="ARBA" id="ARBA00022741"/>
    </source>
</evidence>
<evidence type="ECO:0000256" key="3">
    <source>
        <dbReference type="ARBA" id="ARBA00022840"/>
    </source>
</evidence>
<dbReference type="NCBIfam" id="NF003544">
    <property type="entry name" value="PRK05201.1"/>
    <property type="match status" value="1"/>
</dbReference>
<dbReference type="EMBL" id="DVLX01000099">
    <property type="protein sequence ID" value="HIU00256.1"/>
    <property type="molecule type" value="Genomic_DNA"/>
</dbReference>
<dbReference type="SMART" id="SM01086">
    <property type="entry name" value="ClpB_D2-small"/>
    <property type="match status" value="1"/>
</dbReference>
<keyword evidence="3 5" id="KW-0067">ATP-binding</keyword>
<dbReference type="GO" id="GO:0005524">
    <property type="term" value="F:ATP binding"/>
    <property type="evidence" value="ECO:0007669"/>
    <property type="project" value="UniProtKB-UniRule"/>
</dbReference>
<dbReference type="AlphaFoldDB" id="A0A9D1HDJ3"/>
<dbReference type="GO" id="GO:0009376">
    <property type="term" value="C:HslUV protease complex"/>
    <property type="evidence" value="ECO:0007669"/>
    <property type="project" value="UniProtKB-UniRule"/>
</dbReference>
<dbReference type="HAMAP" id="MF_00249">
    <property type="entry name" value="HslU"/>
    <property type="match status" value="1"/>
</dbReference>
<keyword evidence="5" id="KW-0963">Cytoplasm</keyword>
<dbReference type="PANTHER" id="PTHR48102">
    <property type="entry name" value="ATP-DEPENDENT CLP PROTEASE ATP-BINDING SUBUNIT CLPX-LIKE, MITOCHONDRIAL-RELATED"/>
    <property type="match status" value="1"/>
</dbReference>